<reference evidence="2 3" key="1">
    <citation type="submission" date="2017-09" db="EMBL/GenBank/DDBJ databases">
        <authorList>
            <person name="Ehlers B."/>
            <person name="Leendertz F.H."/>
        </authorList>
    </citation>
    <scope>NUCLEOTIDE SEQUENCE [LARGE SCALE GENOMIC DNA]</scope>
    <source>
        <strain evidence="2 3">DSM 18289</strain>
    </source>
</reference>
<gene>
    <name evidence="2" type="ORF">SAMN06265368_0118</name>
</gene>
<feature type="transmembrane region" description="Helical" evidence="1">
    <location>
        <begin position="50"/>
        <end position="70"/>
    </location>
</feature>
<dbReference type="Proteomes" id="UP000219439">
    <property type="component" value="Unassembled WGS sequence"/>
</dbReference>
<protein>
    <submittedName>
        <fullName evidence="2">Uncharacterized protein</fullName>
    </submittedName>
</protein>
<dbReference type="EMBL" id="OBEL01000001">
    <property type="protein sequence ID" value="SNZ05435.1"/>
    <property type="molecule type" value="Genomic_DNA"/>
</dbReference>
<accession>A0A285N7I2</accession>
<evidence type="ECO:0000256" key="1">
    <source>
        <dbReference type="SAM" id="Phobius"/>
    </source>
</evidence>
<evidence type="ECO:0000313" key="2">
    <source>
        <dbReference type="EMBL" id="SNZ05435.1"/>
    </source>
</evidence>
<organism evidence="2 3">
    <name type="scientific">Cohaesibacter gelatinilyticus</name>
    <dbReference type="NCBI Taxonomy" id="372072"/>
    <lineage>
        <taxon>Bacteria</taxon>
        <taxon>Pseudomonadati</taxon>
        <taxon>Pseudomonadota</taxon>
        <taxon>Alphaproteobacteria</taxon>
        <taxon>Hyphomicrobiales</taxon>
        <taxon>Cohaesibacteraceae</taxon>
    </lineage>
</organism>
<feature type="transmembrane region" description="Helical" evidence="1">
    <location>
        <begin position="25"/>
        <end position="44"/>
    </location>
</feature>
<keyword evidence="1" id="KW-1133">Transmembrane helix</keyword>
<proteinExistence type="predicted"/>
<keyword evidence="1" id="KW-0472">Membrane</keyword>
<name>A0A285N7I2_9HYPH</name>
<dbReference type="RefSeq" id="WP_097151478.1">
    <property type="nucleotide sequence ID" value="NZ_OBEL01000001.1"/>
</dbReference>
<evidence type="ECO:0000313" key="3">
    <source>
        <dbReference type="Proteomes" id="UP000219439"/>
    </source>
</evidence>
<dbReference type="AlphaFoldDB" id="A0A285N7I2"/>
<dbReference type="OrthoDB" id="8448486at2"/>
<sequence>MSKTKSESVRVLRNQLASAVRMRKAAVGIVTLLIALGLLLGPKWEGDSTILLVLSLFVAFVALGLAYTGLSQAMMGWSKESEIDLDKREIRHYTASLFGRSRPFSIPFSKISSMEAANPEFAASDGMAMHLKDDQGRVMMVVGLFEDEADILLCKQQITQSLQNAPGDPN</sequence>
<keyword evidence="3" id="KW-1185">Reference proteome</keyword>
<keyword evidence="1" id="KW-0812">Transmembrane</keyword>